<evidence type="ECO:0000256" key="1">
    <source>
        <dbReference type="SAM" id="Phobius"/>
    </source>
</evidence>
<dbReference type="AlphaFoldDB" id="A0A848NAE3"/>
<comment type="caution">
    <text evidence="2">The sequence shown here is derived from an EMBL/GenBank/DDBJ whole genome shotgun (WGS) entry which is preliminary data.</text>
</comment>
<evidence type="ECO:0000313" key="3">
    <source>
        <dbReference type="Proteomes" id="UP000548067"/>
    </source>
</evidence>
<evidence type="ECO:0000313" key="2">
    <source>
        <dbReference type="EMBL" id="NMR35728.1"/>
    </source>
</evidence>
<gene>
    <name evidence="2" type="ORF">HIO71_16235</name>
</gene>
<name>A0A848NAE3_9FLAO</name>
<keyword evidence="1" id="KW-0472">Membrane</keyword>
<reference evidence="2 3" key="1">
    <citation type="submission" date="2020-04" db="EMBL/GenBank/DDBJ databases">
        <title>Genome analysis and antimicrobial resistance characteristics of Chryseobacterium aquaticum isolated from farmed salmonids.</title>
        <authorList>
            <person name="Saticioglu I.B."/>
            <person name="Duman M."/>
            <person name="Altun S."/>
        </authorList>
    </citation>
    <scope>NUCLEOTIDE SEQUENCE [LARGE SCALE GENOMIC DNA]</scope>
    <source>
        <strain evidence="2 3">C-174</strain>
    </source>
</reference>
<dbReference type="RefSeq" id="WP_169322236.1">
    <property type="nucleotide sequence ID" value="NZ_JABCJF010000010.1"/>
</dbReference>
<dbReference type="Proteomes" id="UP000548067">
    <property type="component" value="Unassembled WGS sequence"/>
</dbReference>
<feature type="transmembrane region" description="Helical" evidence="1">
    <location>
        <begin position="12"/>
        <end position="30"/>
    </location>
</feature>
<keyword evidence="1" id="KW-0812">Transmembrane</keyword>
<sequence>MVTKENKINWFNTLTIVISVIALVFSYLSYQLSKQNLEYEIDKDSYLNTPAITEIVDSTFIKFKLNNENSELQSILITFPNDVSTEKIKTAKKPVKISKFVLENLVKDYIDNKIKVKDSVAIVGQISIPVVFDYSAIVFGFSENLRENRILIFDINYYNNVKEIAFSNSFLIDRLGYPTKRHYFYTGPFSKPLEEKLQIQDSIDIQEMLKIQLKNIK</sequence>
<protein>
    <submittedName>
        <fullName evidence="2">Uncharacterized protein</fullName>
    </submittedName>
</protein>
<accession>A0A848NAE3</accession>
<proteinExistence type="predicted"/>
<keyword evidence="1" id="KW-1133">Transmembrane helix</keyword>
<organism evidence="2 3">
    <name type="scientific">Chryseobacterium aquaticum</name>
    <dbReference type="NCBI Taxonomy" id="452084"/>
    <lineage>
        <taxon>Bacteria</taxon>
        <taxon>Pseudomonadati</taxon>
        <taxon>Bacteroidota</taxon>
        <taxon>Flavobacteriia</taxon>
        <taxon>Flavobacteriales</taxon>
        <taxon>Weeksellaceae</taxon>
        <taxon>Chryseobacterium group</taxon>
        <taxon>Chryseobacterium</taxon>
    </lineage>
</organism>
<dbReference type="EMBL" id="JABCJF010000010">
    <property type="protein sequence ID" value="NMR35728.1"/>
    <property type="molecule type" value="Genomic_DNA"/>
</dbReference>